<dbReference type="AlphaFoldDB" id="A0A2Z7B4S9"/>
<accession>A0A2Z7B4S9</accession>
<name>A0A2Z7B4S9_9LAMI</name>
<evidence type="ECO:0000256" key="1">
    <source>
        <dbReference type="PROSITE-ProRule" id="PRU00047"/>
    </source>
</evidence>
<feature type="domain" description="CCHC-type" evidence="3">
    <location>
        <begin position="150"/>
        <end position="164"/>
    </location>
</feature>
<feature type="region of interest" description="Disordered" evidence="2">
    <location>
        <begin position="68"/>
        <end position="122"/>
    </location>
</feature>
<evidence type="ECO:0000259" key="3">
    <source>
        <dbReference type="PROSITE" id="PS50158"/>
    </source>
</evidence>
<dbReference type="GO" id="GO:0008270">
    <property type="term" value="F:zinc ion binding"/>
    <property type="evidence" value="ECO:0007669"/>
    <property type="project" value="UniProtKB-KW"/>
</dbReference>
<evidence type="ECO:0000313" key="4">
    <source>
        <dbReference type="EMBL" id="KZV26587.1"/>
    </source>
</evidence>
<organism evidence="4 5">
    <name type="scientific">Dorcoceras hygrometricum</name>
    <dbReference type="NCBI Taxonomy" id="472368"/>
    <lineage>
        <taxon>Eukaryota</taxon>
        <taxon>Viridiplantae</taxon>
        <taxon>Streptophyta</taxon>
        <taxon>Embryophyta</taxon>
        <taxon>Tracheophyta</taxon>
        <taxon>Spermatophyta</taxon>
        <taxon>Magnoliopsida</taxon>
        <taxon>eudicotyledons</taxon>
        <taxon>Gunneridae</taxon>
        <taxon>Pentapetalae</taxon>
        <taxon>asterids</taxon>
        <taxon>lamiids</taxon>
        <taxon>Lamiales</taxon>
        <taxon>Gesneriaceae</taxon>
        <taxon>Didymocarpoideae</taxon>
        <taxon>Trichosporeae</taxon>
        <taxon>Loxocarpinae</taxon>
        <taxon>Dorcoceras</taxon>
    </lineage>
</organism>
<feature type="compositionally biased region" description="Basic residues" evidence="2">
    <location>
        <begin position="99"/>
        <end position="110"/>
    </location>
</feature>
<protein>
    <recommendedName>
        <fullName evidence="3">CCHC-type domain-containing protein</fullName>
    </recommendedName>
</protein>
<dbReference type="OrthoDB" id="786614at2759"/>
<evidence type="ECO:0000256" key="2">
    <source>
        <dbReference type="SAM" id="MobiDB-lite"/>
    </source>
</evidence>
<gene>
    <name evidence="4" type="ORF">F511_07552</name>
</gene>
<feature type="region of interest" description="Disordered" evidence="2">
    <location>
        <begin position="1"/>
        <end position="34"/>
    </location>
</feature>
<reference evidence="4 5" key="1">
    <citation type="journal article" date="2015" name="Proc. Natl. Acad. Sci. U.S.A.">
        <title>The resurrection genome of Boea hygrometrica: A blueprint for survival of dehydration.</title>
        <authorList>
            <person name="Xiao L."/>
            <person name="Yang G."/>
            <person name="Zhang L."/>
            <person name="Yang X."/>
            <person name="Zhao S."/>
            <person name="Ji Z."/>
            <person name="Zhou Q."/>
            <person name="Hu M."/>
            <person name="Wang Y."/>
            <person name="Chen M."/>
            <person name="Xu Y."/>
            <person name="Jin H."/>
            <person name="Xiao X."/>
            <person name="Hu G."/>
            <person name="Bao F."/>
            <person name="Hu Y."/>
            <person name="Wan P."/>
            <person name="Li L."/>
            <person name="Deng X."/>
            <person name="Kuang T."/>
            <person name="Xiang C."/>
            <person name="Zhu J.K."/>
            <person name="Oliver M.J."/>
            <person name="He Y."/>
        </authorList>
    </citation>
    <scope>NUCLEOTIDE SEQUENCE [LARGE SCALE GENOMIC DNA]</scope>
    <source>
        <strain evidence="5">cv. XS01</strain>
    </source>
</reference>
<sequence length="244" mass="26224">MPPRRRGRASRQAVIDSRTPVSADREDASQPSVPLGFSESQYSAFLALANAVNRAVDLMESLAVGQTRVQQSKGQSVDPVSCGTSSSQPSVAPQSLSRQRFRPRGRHFKRSSLSYSNSGGSGGVRTNVSYCGQCGGKHRPSQCVGVRGACNNCGQVGHYARVCPTLGQLDLIRSSSRRFCRPFQSQRSGFQSLEASGVRELSLSEQSGLQPTHVDVATRERDDVLTGGDCTAAELFYELCVSSC</sequence>
<keyword evidence="1" id="KW-0862">Zinc</keyword>
<keyword evidence="1" id="KW-0863">Zinc-finger</keyword>
<keyword evidence="5" id="KW-1185">Reference proteome</keyword>
<dbReference type="Proteomes" id="UP000250235">
    <property type="component" value="Unassembled WGS sequence"/>
</dbReference>
<evidence type="ECO:0000313" key="5">
    <source>
        <dbReference type="Proteomes" id="UP000250235"/>
    </source>
</evidence>
<dbReference type="Gene3D" id="4.10.60.10">
    <property type="entry name" value="Zinc finger, CCHC-type"/>
    <property type="match status" value="1"/>
</dbReference>
<feature type="compositionally biased region" description="Polar residues" evidence="2">
    <location>
        <begin position="82"/>
        <end position="98"/>
    </location>
</feature>
<dbReference type="EMBL" id="KV011196">
    <property type="protein sequence ID" value="KZV26587.1"/>
    <property type="molecule type" value="Genomic_DNA"/>
</dbReference>
<dbReference type="SMART" id="SM00343">
    <property type="entry name" value="ZnF_C2HC"/>
    <property type="match status" value="1"/>
</dbReference>
<dbReference type="GO" id="GO:0003676">
    <property type="term" value="F:nucleic acid binding"/>
    <property type="evidence" value="ECO:0007669"/>
    <property type="project" value="InterPro"/>
</dbReference>
<dbReference type="PROSITE" id="PS50158">
    <property type="entry name" value="ZF_CCHC"/>
    <property type="match status" value="1"/>
</dbReference>
<proteinExistence type="predicted"/>
<keyword evidence="1" id="KW-0479">Metal-binding</keyword>
<dbReference type="InterPro" id="IPR001878">
    <property type="entry name" value="Znf_CCHC"/>
</dbReference>
<dbReference type="Pfam" id="PF00098">
    <property type="entry name" value="zf-CCHC"/>
    <property type="match status" value="1"/>
</dbReference>